<reference evidence="3" key="1">
    <citation type="submission" date="2020-05" db="EMBL/GenBank/DDBJ databases">
        <title>Mycena genomes resolve the evolution of fungal bioluminescence.</title>
        <authorList>
            <person name="Tsai I.J."/>
        </authorList>
    </citation>
    <scope>NUCLEOTIDE SEQUENCE</scope>
    <source>
        <strain evidence="3">160909Yilan</strain>
    </source>
</reference>
<feature type="compositionally biased region" description="Basic residues" evidence="1">
    <location>
        <begin position="1"/>
        <end position="13"/>
    </location>
</feature>
<sequence length="214" mass="24317">MSTRPAKRRRTKNASKAPRMTRSDELWHSDGNVVLQAEQTQWKVEWKVLALYSSYFRDMQAQPHPPKPSDIDGCPVIELSDDAQDVEDVLKALYIPAFHCEPKLPLPVVRAFIRLGRKYDFKDLLKSAVTRIMSEAPTTLEEYDALNGRIEFKSFEDFNGLELDLITLASENNLLAALPCLYYRAVQLWGPRTEHLSLCLGSICADASKVAKDF</sequence>
<dbReference type="InterPro" id="IPR000210">
    <property type="entry name" value="BTB/POZ_dom"/>
</dbReference>
<dbReference type="AlphaFoldDB" id="A0A8H7CWP3"/>
<comment type="caution">
    <text evidence="3">The sequence shown here is derived from an EMBL/GenBank/DDBJ whole genome shotgun (WGS) entry which is preliminary data.</text>
</comment>
<keyword evidence="4" id="KW-1185">Reference proteome</keyword>
<gene>
    <name evidence="3" type="ORF">MSAN_01518400</name>
</gene>
<evidence type="ECO:0000313" key="3">
    <source>
        <dbReference type="EMBL" id="KAF7353304.1"/>
    </source>
</evidence>
<dbReference type="PROSITE" id="PS50097">
    <property type="entry name" value="BTB"/>
    <property type="match status" value="1"/>
</dbReference>
<dbReference type="Gene3D" id="3.30.710.10">
    <property type="entry name" value="Potassium Channel Kv1.1, Chain A"/>
    <property type="match status" value="1"/>
</dbReference>
<evidence type="ECO:0000256" key="1">
    <source>
        <dbReference type="SAM" id="MobiDB-lite"/>
    </source>
</evidence>
<feature type="region of interest" description="Disordered" evidence="1">
    <location>
        <begin position="1"/>
        <end position="23"/>
    </location>
</feature>
<name>A0A8H7CWP3_9AGAR</name>
<protein>
    <submittedName>
        <fullName evidence="3">BTB domain-containing protein</fullName>
    </submittedName>
</protein>
<accession>A0A8H7CWP3</accession>
<dbReference type="InterPro" id="IPR011333">
    <property type="entry name" value="SKP1/BTB/POZ_sf"/>
</dbReference>
<evidence type="ECO:0000259" key="2">
    <source>
        <dbReference type="PROSITE" id="PS50097"/>
    </source>
</evidence>
<dbReference type="SMART" id="SM00225">
    <property type="entry name" value="BTB"/>
    <property type="match status" value="1"/>
</dbReference>
<feature type="domain" description="BTB" evidence="2">
    <location>
        <begin position="31"/>
        <end position="94"/>
    </location>
</feature>
<organism evidence="3 4">
    <name type="scientific">Mycena sanguinolenta</name>
    <dbReference type="NCBI Taxonomy" id="230812"/>
    <lineage>
        <taxon>Eukaryota</taxon>
        <taxon>Fungi</taxon>
        <taxon>Dikarya</taxon>
        <taxon>Basidiomycota</taxon>
        <taxon>Agaricomycotina</taxon>
        <taxon>Agaricomycetes</taxon>
        <taxon>Agaricomycetidae</taxon>
        <taxon>Agaricales</taxon>
        <taxon>Marasmiineae</taxon>
        <taxon>Mycenaceae</taxon>
        <taxon>Mycena</taxon>
    </lineage>
</organism>
<dbReference type="EMBL" id="JACAZH010000012">
    <property type="protein sequence ID" value="KAF7353304.1"/>
    <property type="molecule type" value="Genomic_DNA"/>
</dbReference>
<proteinExistence type="predicted"/>
<dbReference type="Pfam" id="PF00651">
    <property type="entry name" value="BTB"/>
    <property type="match status" value="1"/>
</dbReference>
<dbReference type="Proteomes" id="UP000623467">
    <property type="component" value="Unassembled WGS sequence"/>
</dbReference>
<dbReference type="OrthoDB" id="3027208at2759"/>
<evidence type="ECO:0000313" key="4">
    <source>
        <dbReference type="Proteomes" id="UP000623467"/>
    </source>
</evidence>